<dbReference type="EMBL" id="JTDE01003116">
    <property type="protein sequence ID" value="KAF7256447.1"/>
    <property type="molecule type" value="Genomic_DNA"/>
</dbReference>
<proteinExistence type="predicted"/>
<protein>
    <submittedName>
        <fullName evidence="1">Uncharacterized protein</fullName>
    </submittedName>
</protein>
<keyword evidence="2" id="KW-1185">Reference proteome</keyword>
<comment type="caution">
    <text evidence="1">The sequence shown here is derived from an EMBL/GenBank/DDBJ whole genome shotgun (WGS) entry which is preliminary data.</text>
</comment>
<evidence type="ECO:0000313" key="2">
    <source>
        <dbReference type="Proteomes" id="UP000822476"/>
    </source>
</evidence>
<dbReference type="AlphaFoldDB" id="A0A8S9YZW8"/>
<dbReference type="Proteomes" id="UP000822476">
    <property type="component" value="Unassembled WGS sequence"/>
</dbReference>
<accession>A0A8S9YZW8</accession>
<evidence type="ECO:0000313" key="1">
    <source>
        <dbReference type="EMBL" id="KAF7256447.1"/>
    </source>
</evidence>
<name>A0A8S9YZW8_9TREM</name>
<sequence>MASLSQLEEIDSKRICTVYPKPSSVATEVFDLAPDGRCGDTENYDYHWNFYFRRTLSPSVSTLLKAGLRV</sequence>
<gene>
    <name evidence="1" type="ORF">EG68_06913</name>
</gene>
<reference evidence="1" key="1">
    <citation type="submission" date="2019-07" db="EMBL/GenBank/DDBJ databases">
        <title>Annotation for the trematode Paragonimus miyazaki's.</title>
        <authorList>
            <person name="Choi Y.-J."/>
        </authorList>
    </citation>
    <scope>NUCLEOTIDE SEQUENCE</scope>
    <source>
        <strain evidence="1">Japan</strain>
    </source>
</reference>
<organism evidence="1 2">
    <name type="scientific">Paragonimus skrjabini miyazakii</name>
    <dbReference type="NCBI Taxonomy" id="59628"/>
    <lineage>
        <taxon>Eukaryota</taxon>
        <taxon>Metazoa</taxon>
        <taxon>Spiralia</taxon>
        <taxon>Lophotrochozoa</taxon>
        <taxon>Platyhelminthes</taxon>
        <taxon>Trematoda</taxon>
        <taxon>Digenea</taxon>
        <taxon>Plagiorchiida</taxon>
        <taxon>Troglotremata</taxon>
        <taxon>Troglotrematidae</taxon>
        <taxon>Paragonimus</taxon>
    </lineage>
</organism>